<dbReference type="EMBL" id="QMDX01000008">
    <property type="protein sequence ID" value="TSD13396.1"/>
    <property type="molecule type" value="Genomic_DNA"/>
</dbReference>
<keyword evidence="4 7" id="KW-0812">Transmembrane</keyword>
<feature type="transmembrane region" description="Helical" evidence="7">
    <location>
        <begin position="238"/>
        <end position="260"/>
    </location>
</feature>
<organism evidence="9 10">
    <name type="scientific">Haloglomus irregulare</name>
    <dbReference type="NCBI Taxonomy" id="2234134"/>
    <lineage>
        <taxon>Archaea</taxon>
        <taxon>Methanobacteriati</taxon>
        <taxon>Methanobacteriota</taxon>
        <taxon>Stenosarchaea group</taxon>
        <taxon>Halobacteria</taxon>
        <taxon>Halobacteriales</taxon>
        <taxon>Natronomonadaceae</taxon>
        <taxon>Haloglomus</taxon>
    </lineage>
</organism>
<evidence type="ECO:0000313" key="10">
    <source>
        <dbReference type="Proteomes" id="UP000319894"/>
    </source>
</evidence>
<evidence type="ECO:0000256" key="3">
    <source>
        <dbReference type="ARBA" id="ARBA00022475"/>
    </source>
</evidence>
<feature type="transmembrane region" description="Helical" evidence="7">
    <location>
        <begin position="41"/>
        <end position="60"/>
    </location>
</feature>
<reference evidence="9 10" key="1">
    <citation type="submission" date="2018-06" db="EMBL/GenBank/DDBJ databases">
        <title>Natronomonas sp. F16-60 a new haloarchaeon isolated from a solar saltern of Isla Cristina, Huelva, Spain.</title>
        <authorList>
            <person name="Duran-Viseras A."/>
            <person name="Sanchez-Porro C."/>
            <person name="Ventosa A."/>
        </authorList>
    </citation>
    <scope>NUCLEOTIDE SEQUENCE [LARGE SCALE GENOMIC DNA]</scope>
    <source>
        <strain evidence="9 10">F16-60</strain>
    </source>
</reference>
<feature type="transmembrane region" description="Helical" evidence="7">
    <location>
        <begin position="167"/>
        <end position="185"/>
    </location>
</feature>
<dbReference type="PANTHER" id="PTHR23517:SF3">
    <property type="entry name" value="INTEGRAL MEMBRANE TRANSPORT PROTEIN"/>
    <property type="match status" value="1"/>
</dbReference>
<dbReference type="InterPro" id="IPR005829">
    <property type="entry name" value="Sugar_transporter_CS"/>
</dbReference>
<feature type="transmembrane region" description="Helical" evidence="7">
    <location>
        <begin position="305"/>
        <end position="323"/>
    </location>
</feature>
<dbReference type="RefSeq" id="WP_144262583.1">
    <property type="nucleotide sequence ID" value="NZ_QMDX01000008.1"/>
</dbReference>
<evidence type="ECO:0000256" key="1">
    <source>
        <dbReference type="ARBA" id="ARBA00004651"/>
    </source>
</evidence>
<dbReference type="PROSITE" id="PS00216">
    <property type="entry name" value="SUGAR_TRANSPORT_1"/>
    <property type="match status" value="1"/>
</dbReference>
<feature type="transmembrane region" description="Helical" evidence="7">
    <location>
        <begin position="272"/>
        <end position="293"/>
    </location>
</feature>
<dbReference type="InterPro" id="IPR020846">
    <property type="entry name" value="MFS_dom"/>
</dbReference>
<dbReference type="Proteomes" id="UP000319894">
    <property type="component" value="Unassembled WGS sequence"/>
</dbReference>
<feature type="domain" description="Major facilitator superfamily (MFS) profile" evidence="8">
    <location>
        <begin position="38"/>
        <end position="424"/>
    </location>
</feature>
<dbReference type="AlphaFoldDB" id="A0A554N7L2"/>
<keyword evidence="10" id="KW-1185">Reference proteome</keyword>
<feature type="transmembrane region" description="Helical" evidence="7">
    <location>
        <begin position="133"/>
        <end position="155"/>
    </location>
</feature>
<protein>
    <submittedName>
        <fullName evidence="9">MFS transporter</fullName>
    </submittedName>
</protein>
<proteinExistence type="predicted"/>
<dbReference type="InterPro" id="IPR011701">
    <property type="entry name" value="MFS"/>
</dbReference>
<name>A0A554N7L2_9EURY</name>
<evidence type="ECO:0000256" key="7">
    <source>
        <dbReference type="SAM" id="Phobius"/>
    </source>
</evidence>
<evidence type="ECO:0000256" key="5">
    <source>
        <dbReference type="ARBA" id="ARBA00022989"/>
    </source>
</evidence>
<keyword evidence="2" id="KW-0813">Transport</keyword>
<dbReference type="GO" id="GO:0005886">
    <property type="term" value="C:plasma membrane"/>
    <property type="evidence" value="ECO:0007669"/>
    <property type="project" value="UniProtKB-SubCell"/>
</dbReference>
<evidence type="ECO:0000256" key="6">
    <source>
        <dbReference type="ARBA" id="ARBA00023136"/>
    </source>
</evidence>
<comment type="subcellular location">
    <subcellularLocation>
        <location evidence="1">Cell membrane</location>
        <topology evidence="1">Multi-pass membrane protein</topology>
    </subcellularLocation>
</comment>
<sequence>MSGADGPGGGASSATGGPVAGLLTRLFGTESDVVRDRTFQVLLLGSVISPMGSSVVSPVLESLAGPYGVSVARVGLLMAAFTAPSIVAIPLVGALSDRVGRRPVLAAGLALFGVAGAAAALTTDFRVVVGLRLLQGLGYTGIGPVLIASVGDLYAGEREATAQGVRFAAVGLSLAVFPVLAGALVSAEFRLPFALFLAAIPVALVVLLVFDEPTRADAGDGADADGEDSLFGRLRDPLVLAALVGRAVPSFLWFAFLTYASVVTGRLLGGSAAVAGLVVGLASLGSALGGTQVGRLTAAFDGRGAPLAVTMALCGLGLAGFGLATSLAVAAATAAVVGAGFGTVLTLYRSTVTGLADAGARGGLVSVGESVGRLGSTAAPLALGGLVTVGAPVVGFEAALRYTVLGTAVLGTAVGAALGLLAGRAHTDAGPGVDDDGPV</sequence>
<accession>A0A554N7L2</accession>
<dbReference type="InterPro" id="IPR036259">
    <property type="entry name" value="MFS_trans_sf"/>
</dbReference>
<feature type="transmembrane region" description="Helical" evidence="7">
    <location>
        <begin position="72"/>
        <end position="92"/>
    </location>
</feature>
<dbReference type="PROSITE" id="PS50850">
    <property type="entry name" value="MFS"/>
    <property type="match status" value="1"/>
</dbReference>
<dbReference type="InterPro" id="IPR050171">
    <property type="entry name" value="MFS_Transporters"/>
</dbReference>
<dbReference type="PANTHER" id="PTHR23517">
    <property type="entry name" value="RESISTANCE PROTEIN MDTM, PUTATIVE-RELATED-RELATED"/>
    <property type="match status" value="1"/>
</dbReference>
<feature type="transmembrane region" description="Helical" evidence="7">
    <location>
        <begin position="104"/>
        <end position="121"/>
    </location>
</feature>
<comment type="caution">
    <text evidence="9">The sequence shown here is derived from an EMBL/GenBank/DDBJ whole genome shotgun (WGS) entry which is preliminary data.</text>
</comment>
<keyword evidence="5 7" id="KW-1133">Transmembrane helix</keyword>
<keyword evidence="3" id="KW-1003">Cell membrane</keyword>
<dbReference type="InParanoid" id="A0A554N7L2"/>
<dbReference type="GO" id="GO:0022857">
    <property type="term" value="F:transmembrane transporter activity"/>
    <property type="evidence" value="ECO:0007669"/>
    <property type="project" value="InterPro"/>
</dbReference>
<evidence type="ECO:0000313" key="9">
    <source>
        <dbReference type="EMBL" id="TSD13396.1"/>
    </source>
</evidence>
<keyword evidence="6 7" id="KW-0472">Membrane</keyword>
<dbReference type="SUPFAM" id="SSF103473">
    <property type="entry name" value="MFS general substrate transporter"/>
    <property type="match status" value="1"/>
</dbReference>
<feature type="transmembrane region" description="Helical" evidence="7">
    <location>
        <begin position="329"/>
        <end position="348"/>
    </location>
</feature>
<dbReference type="Pfam" id="PF07690">
    <property type="entry name" value="MFS_1"/>
    <property type="match status" value="1"/>
</dbReference>
<evidence type="ECO:0000256" key="2">
    <source>
        <dbReference type="ARBA" id="ARBA00022448"/>
    </source>
</evidence>
<evidence type="ECO:0000259" key="8">
    <source>
        <dbReference type="PROSITE" id="PS50850"/>
    </source>
</evidence>
<gene>
    <name evidence="9" type="ORF">DP107_12960</name>
</gene>
<evidence type="ECO:0000256" key="4">
    <source>
        <dbReference type="ARBA" id="ARBA00022692"/>
    </source>
</evidence>
<dbReference type="Gene3D" id="1.20.1250.20">
    <property type="entry name" value="MFS general substrate transporter like domains"/>
    <property type="match status" value="1"/>
</dbReference>
<dbReference type="OrthoDB" id="117970at2157"/>
<feature type="transmembrane region" description="Helical" evidence="7">
    <location>
        <begin position="191"/>
        <end position="210"/>
    </location>
</feature>